<keyword evidence="2" id="KW-1185">Reference proteome</keyword>
<evidence type="ECO:0000313" key="2">
    <source>
        <dbReference type="Proteomes" id="UP001473302"/>
    </source>
</evidence>
<organism evidence="1 2">
    <name type="scientific">Mucor flavus</name>
    <dbReference type="NCBI Taxonomy" id="439312"/>
    <lineage>
        <taxon>Eukaryota</taxon>
        <taxon>Fungi</taxon>
        <taxon>Fungi incertae sedis</taxon>
        <taxon>Mucoromycota</taxon>
        <taxon>Mucoromycotina</taxon>
        <taxon>Mucoromycetes</taxon>
        <taxon>Mucorales</taxon>
        <taxon>Mucorineae</taxon>
        <taxon>Mucoraceae</taxon>
        <taxon>Mucor</taxon>
    </lineage>
</organism>
<protein>
    <submittedName>
        <fullName evidence="1">Uncharacterized protein</fullName>
    </submittedName>
</protein>
<proteinExistence type="predicted"/>
<reference evidence="1 2" key="1">
    <citation type="submission" date="2024-04" db="EMBL/GenBank/DDBJ databases">
        <title>genome sequences of Mucor flavus KT1a and Helicostylum pulchrum KT1b strains isolated from the surface of a dry-aged beef.</title>
        <authorList>
            <person name="Toyotome T."/>
            <person name="Hosono M."/>
            <person name="Torimaru M."/>
            <person name="Fukuda K."/>
            <person name="Mikami N."/>
        </authorList>
    </citation>
    <scope>NUCLEOTIDE SEQUENCE [LARGE SCALE GENOMIC DNA]</scope>
    <source>
        <strain evidence="1 2">KT1a</strain>
    </source>
</reference>
<evidence type="ECO:0000313" key="1">
    <source>
        <dbReference type="EMBL" id="GAA5813622.1"/>
    </source>
</evidence>
<gene>
    <name evidence="1" type="ORF">MFLAVUS_007105</name>
</gene>
<name>A0ABP9Z3D8_9FUNG</name>
<dbReference type="EMBL" id="BAABUK010000017">
    <property type="protein sequence ID" value="GAA5813622.1"/>
    <property type="molecule type" value="Genomic_DNA"/>
</dbReference>
<sequence length="60" mass="6705">MSQEKRNRRENTMFICTSDENLQSVDMPDAIGKKLRISHGRAIRGIPTVTTTLLAKAESS</sequence>
<comment type="caution">
    <text evidence="1">The sequence shown here is derived from an EMBL/GenBank/DDBJ whole genome shotgun (WGS) entry which is preliminary data.</text>
</comment>
<dbReference type="Proteomes" id="UP001473302">
    <property type="component" value="Unassembled WGS sequence"/>
</dbReference>
<accession>A0ABP9Z3D8</accession>